<feature type="domain" description="PNPLA" evidence="7">
    <location>
        <begin position="287"/>
        <end position="452"/>
    </location>
</feature>
<feature type="active site" description="Nucleophile" evidence="5">
    <location>
        <position position="320"/>
    </location>
</feature>
<dbReference type="Pfam" id="PF00027">
    <property type="entry name" value="cNMP_binding"/>
    <property type="match status" value="1"/>
</dbReference>
<accession>A0A4R1F012</accession>
<keyword evidence="4 5" id="KW-0443">Lipid metabolism</keyword>
<evidence type="ECO:0000256" key="4">
    <source>
        <dbReference type="ARBA" id="ARBA00023098"/>
    </source>
</evidence>
<feature type="active site" description="Proton acceptor" evidence="5">
    <location>
        <position position="439"/>
    </location>
</feature>
<evidence type="ECO:0000313" key="9">
    <source>
        <dbReference type="Proteomes" id="UP000294887"/>
    </source>
</evidence>
<dbReference type="InterPro" id="IPR002641">
    <property type="entry name" value="PNPLA_dom"/>
</dbReference>
<evidence type="ECO:0000256" key="1">
    <source>
        <dbReference type="ARBA" id="ARBA00006636"/>
    </source>
</evidence>
<proteinExistence type="inferred from homology"/>
<dbReference type="Pfam" id="PF01734">
    <property type="entry name" value="Patatin"/>
    <property type="match status" value="1"/>
</dbReference>
<dbReference type="GO" id="GO:0004622">
    <property type="term" value="F:phosphatidylcholine lysophospholipase activity"/>
    <property type="evidence" value="ECO:0007669"/>
    <property type="project" value="UniProtKB-ARBA"/>
</dbReference>
<dbReference type="PROSITE" id="PS51635">
    <property type="entry name" value="PNPLA"/>
    <property type="match status" value="1"/>
</dbReference>
<sequence>MRVTKANGVEKNLNILKEGDHFGELALLSGGVRTASAIALSDAVILEVAKDDFLALLNEIPAFSINLSRTIGSWLQGELKGDSVRNKLHIIGLVYSCGITANFAVQVIEFFADKDKKIAVFSDRQNYWEGIGVPAASIEKGAIERTQQYVIKASEAVDHVFIDIGHQATDFIPLLSQCDRIWCFIEQSRGSENTLASAMQLLDYRSSILLKTQWVWVQEKSTTLAPVISTSKNTSENTPYDALRLHYVNSDIDNGSGDEDDDNQKQTLVKRDLSRLFHLANDIQLGIALGGGGARALAHIGVLAALEEHEIYFDRISGTSGGAIVAAFYAAGFDSEYMLQLFDIGIKPPKWVKYIPQGNKWYLLAMFRSGLIEKRFHKVFGKNTQFEQLILPTHIITTDLISGNEVVRSSGNVADSVSESINHPLLGRPILRDGEALIDGGILNNVPSSVLRNNNVDYIVSVSIGAKLQKSFGKNDSTTSKAKMKKVGLIGTLFRALEVGQNGLENHYENDSDFLILPDTSEYQFEDFTRDVELVKLGYQSTIEVMPELKASYLEFIKTG</sequence>
<dbReference type="PANTHER" id="PTHR14226:SF29">
    <property type="entry name" value="NEUROPATHY TARGET ESTERASE SWS"/>
    <property type="match status" value="1"/>
</dbReference>
<dbReference type="InterPro" id="IPR050301">
    <property type="entry name" value="NTE"/>
</dbReference>
<dbReference type="PROSITE" id="PS00889">
    <property type="entry name" value="CNMP_BINDING_2"/>
    <property type="match status" value="1"/>
</dbReference>
<comment type="similarity">
    <text evidence="1">Belongs to the NTE family.</text>
</comment>
<dbReference type="CDD" id="cd00038">
    <property type="entry name" value="CAP_ED"/>
    <property type="match status" value="1"/>
</dbReference>
<keyword evidence="3 5" id="KW-0442">Lipid degradation</keyword>
<feature type="short sequence motif" description="DGA/G" evidence="5">
    <location>
        <begin position="439"/>
        <end position="441"/>
    </location>
</feature>
<feature type="domain" description="Cyclic nucleotide-binding" evidence="6">
    <location>
        <begin position="1"/>
        <end position="57"/>
    </location>
</feature>
<evidence type="ECO:0000256" key="5">
    <source>
        <dbReference type="PROSITE-ProRule" id="PRU01161"/>
    </source>
</evidence>
<organism evidence="8 9">
    <name type="scientific">Cocleimonas flava</name>
    <dbReference type="NCBI Taxonomy" id="634765"/>
    <lineage>
        <taxon>Bacteria</taxon>
        <taxon>Pseudomonadati</taxon>
        <taxon>Pseudomonadota</taxon>
        <taxon>Gammaproteobacteria</taxon>
        <taxon>Thiotrichales</taxon>
        <taxon>Thiotrichaceae</taxon>
        <taxon>Cocleimonas</taxon>
    </lineage>
</organism>
<dbReference type="SUPFAM" id="SSF51206">
    <property type="entry name" value="cAMP-binding domain-like"/>
    <property type="match status" value="1"/>
</dbReference>
<dbReference type="InterPro" id="IPR018490">
    <property type="entry name" value="cNMP-bd_dom_sf"/>
</dbReference>
<evidence type="ECO:0000313" key="8">
    <source>
        <dbReference type="EMBL" id="TCJ84828.1"/>
    </source>
</evidence>
<dbReference type="InterPro" id="IPR016035">
    <property type="entry name" value="Acyl_Trfase/lysoPLipase"/>
</dbReference>
<dbReference type="OrthoDB" id="5290098at2"/>
<dbReference type="PANTHER" id="PTHR14226">
    <property type="entry name" value="NEUROPATHY TARGET ESTERASE/SWISS CHEESE D.MELANOGASTER"/>
    <property type="match status" value="1"/>
</dbReference>
<comment type="caution">
    <text evidence="8">The sequence shown here is derived from an EMBL/GenBank/DDBJ whole genome shotgun (WGS) entry which is preliminary data.</text>
</comment>
<keyword evidence="2 5" id="KW-0378">Hydrolase</keyword>
<keyword evidence="9" id="KW-1185">Reference proteome</keyword>
<dbReference type="SUPFAM" id="SSF52151">
    <property type="entry name" value="FabD/lysophospholipase-like"/>
    <property type="match status" value="1"/>
</dbReference>
<evidence type="ECO:0000256" key="3">
    <source>
        <dbReference type="ARBA" id="ARBA00022963"/>
    </source>
</evidence>
<dbReference type="EMBL" id="SMFQ01000004">
    <property type="protein sequence ID" value="TCJ84828.1"/>
    <property type="molecule type" value="Genomic_DNA"/>
</dbReference>
<evidence type="ECO:0000259" key="7">
    <source>
        <dbReference type="PROSITE" id="PS51635"/>
    </source>
</evidence>
<dbReference type="InterPro" id="IPR014710">
    <property type="entry name" value="RmlC-like_jellyroll"/>
</dbReference>
<dbReference type="PROSITE" id="PS50042">
    <property type="entry name" value="CNMP_BINDING_3"/>
    <property type="match status" value="1"/>
</dbReference>
<name>A0A4R1F012_9GAMM</name>
<dbReference type="Gene3D" id="2.60.120.10">
    <property type="entry name" value="Jelly Rolls"/>
    <property type="match status" value="1"/>
</dbReference>
<reference evidence="8 9" key="1">
    <citation type="submission" date="2019-03" db="EMBL/GenBank/DDBJ databases">
        <title>Genomic Encyclopedia of Type Strains, Phase IV (KMG-IV): sequencing the most valuable type-strain genomes for metagenomic binning, comparative biology and taxonomic classification.</title>
        <authorList>
            <person name="Goeker M."/>
        </authorList>
    </citation>
    <scope>NUCLEOTIDE SEQUENCE [LARGE SCALE GENOMIC DNA]</scope>
    <source>
        <strain evidence="8 9">DSM 24830</strain>
    </source>
</reference>
<protein>
    <submittedName>
        <fullName evidence="8">Putative acylesterase/phospholipase RssA</fullName>
    </submittedName>
</protein>
<dbReference type="AlphaFoldDB" id="A0A4R1F012"/>
<comment type="caution">
    <text evidence="5">Lacks conserved residue(s) required for the propagation of feature annotation.</text>
</comment>
<evidence type="ECO:0000256" key="2">
    <source>
        <dbReference type="ARBA" id="ARBA00022801"/>
    </source>
</evidence>
<gene>
    <name evidence="8" type="ORF">EV695_2790</name>
</gene>
<feature type="short sequence motif" description="GXSXG" evidence="5">
    <location>
        <begin position="318"/>
        <end position="322"/>
    </location>
</feature>
<dbReference type="GO" id="GO:0016042">
    <property type="term" value="P:lipid catabolic process"/>
    <property type="evidence" value="ECO:0007669"/>
    <property type="project" value="UniProtKB-UniRule"/>
</dbReference>
<dbReference type="Gene3D" id="3.40.1090.10">
    <property type="entry name" value="Cytosolic phospholipase A2 catalytic domain"/>
    <property type="match status" value="2"/>
</dbReference>
<dbReference type="InterPro" id="IPR000595">
    <property type="entry name" value="cNMP-bd_dom"/>
</dbReference>
<dbReference type="Proteomes" id="UP000294887">
    <property type="component" value="Unassembled WGS sequence"/>
</dbReference>
<dbReference type="InterPro" id="IPR018488">
    <property type="entry name" value="cNMP-bd_CS"/>
</dbReference>
<evidence type="ECO:0000259" key="6">
    <source>
        <dbReference type="PROSITE" id="PS50042"/>
    </source>
</evidence>